<name>A0A812VAH1_9DINO</name>
<dbReference type="PRINTS" id="PR00105">
    <property type="entry name" value="C5METTRFRASE"/>
</dbReference>
<reference evidence="6" key="1">
    <citation type="submission" date="2021-02" db="EMBL/GenBank/DDBJ databases">
        <authorList>
            <person name="Dougan E. K."/>
            <person name="Rhodes N."/>
            <person name="Thang M."/>
            <person name="Chan C."/>
        </authorList>
    </citation>
    <scope>NUCLEOTIDE SEQUENCE</scope>
</reference>
<dbReference type="InterPro" id="IPR050750">
    <property type="entry name" value="C5-MTase"/>
</dbReference>
<dbReference type="AlphaFoldDB" id="A0A812VAH1"/>
<dbReference type="EMBL" id="CAJNJA010028772">
    <property type="protein sequence ID" value="CAE7611385.1"/>
    <property type="molecule type" value="Genomic_DNA"/>
</dbReference>
<evidence type="ECO:0000256" key="2">
    <source>
        <dbReference type="ARBA" id="ARBA00022679"/>
    </source>
</evidence>
<organism evidence="6 7">
    <name type="scientific">Symbiodinium necroappetens</name>
    <dbReference type="NCBI Taxonomy" id="1628268"/>
    <lineage>
        <taxon>Eukaryota</taxon>
        <taxon>Sar</taxon>
        <taxon>Alveolata</taxon>
        <taxon>Dinophyceae</taxon>
        <taxon>Suessiales</taxon>
        <taxon>Symbiodiniaceae</taxon>
        <taxon>Symbiodinium</taxon>
    </lineage>
</organism>
<evidence type="ECO:0000256" key="5">
    <source>
        <dbReference type="RuleBase" id="RU000416"/>
    </source>
</evidence>
<proteinExistence type="inferred from homology"/>
<comment type="similarity">
    <text evidence="4 5">Belongs to the class I-like SAM-binding methyltransferase superfamily. C5-methyltransferase family.</text>
</comment>
<dbReference type="NCBIfam" id="TIGR00675">
    <property type="entry name" value="dcm"/>
    <property type="match status" value="1"/>
</dbReference>
<dbReference type="InterPro" id="IPR029063">
    <property type="entry name" value="SAM-dependent_MTases_sf"/>
</dbReference>
<dbReference type="SUPFAM" id="SSF53335">
    <property type="entry name" value="S-adenosyl-L-methionine-dependent methyltransferases"/>
    <property type="match status" value="1"/>
</dbReference>
<dbReference type="PANTHER" id="PTHR46098">
    <property type="entry name" value="TRNA (CYTOSINE(38)-C(5))-METHYLTRANSFERASE"/>
    <property type="match status" value="1"/>
</dbReference>
<protein>
    <submittedName>
        <fullName evidence="6">NgoBIM protein</fullName>
    </submittedName>
</protein>
<dbReference type="Proteomes" id="UP000601435">
    <property type="component" value="Unassembled WGS sequence"/>
</dbReference>
<evidence type="ECO:0000256" key="3">
    <source>
        <dbReference type="ARBA" id="ARBA00022691"/>
    </source>
</evidence>
<sequence length="362" mass="41057">MASRKRKRERDEGLLRLGTDFSGLDTVCYALQELGIGFEHEFSCESQKHRQQFIAANHKPKMMFEDINTRDQSKVPSVDLYVLGPDCQPYSKAGRGLGSADPRASSLRSALEYVACRKPRVVILENVPDLQRHADSFELIMSVLHESGYQASFNIMNTRDWGVPQCRRRLYVVAVYRAHFNDKEPFKFPDIPRQEQLTLRTWRHGSLFTGPPDKVELPTGDTASKNVCKHLQFHCDRGLNPFEIPVCIDARSSEEFSHSTLDHTMTLTKSRCGGFGHWLSTRGDFLSCTDYCLLTGMDPAKLRWRSAGLTDVQFAQMLGNAMSQNVLEFLIPPALSAAGFITDKQCRAMQQGSVRKWFGHCR</sequence>
<evidence type="ECO:0000313" key="6">
    <source>
        <dbReference type="EMBL" id="CAE7611385.1"/>
    </source>
</evidence>
<keyword evidence="7" id="KW-1185">Reference proteome</keyword>
<keyword evidence="1 4" id="KW-0489">Methyltransferase</keyword>
<evidence type="ECO:0000313" key="7">
    <source>
        <dbReference type="Proteomes" id="UP000601435"/>
    </source>
</evidence>
<dbReference type="PANTHER" id="PTHR46098:SF1">
    <property type="entry name" value="TRNA (CYTOSINE(38)-C(5))-METHYLTRANSFERASE"/>
    <property type="match status" value="1"/>
</dbReference>
<dbReference type="Pfam" id="PF00145">
    <property type="entry name" value="DNA_methylase"/>
    <property type="match status" value="1"/>
</dbReference>
<accession>A0A812VAH1</accession>
<feature type="active site" evidence="4">
    <location>
        <position position="87"/>
    </location>
</feature>
<dbReference type="OrthoDB" id="5376140at2759"/>
<keyword evidence="2 4" id="KW-0808">Transferase</keyword>
<evidence type="ECO:0000256" key="4">
    <source>
        <dbReference type="PROSITE-ProRule" id="PRU01016"/>
    </source>
</evidence>
<keyword evidence="3 4" id="KW-0949">S-adenosyl-L-methionine</keyword>
<dbReference type="Gene3D" id="3.40.50.150">
    <property type="entry name" value="Vaccinia Virus protein VP39"/>
    <property type="match status" value="1"/>
</dbReference>
<gene>
    <name evidence="6" type="primary">ngoBIM</name>
    <name evidence="6" type="ORF">SNEC2469_LOCUS17389</name>
</gene>
<comment type="caution">
    <text evidence="6">The sequence shown here is derived from an EMBL/GenBank/DDBJ whole genome shotgun (WGS) entry which is preliminary data.</text>
</comment>
<dbReference type="InterPro" id="IPR001525">
    <property type="entry name" value="C5_MeTfrase"/>
</dbReference>
<dbReference type="GO" id="GO:0032259">
    <property type="term" value="P:methylation"/>
    <property type="evidence" value="ECO:0007669"/>
    <property type="project" value="UniProtKB-KW"/>
</dbReference>
<evidence type="ECO:0000256" key="1">
    <source>
        <dbReference type="ARBA" id="ARBA00022603"/>
    </source>
</evidence>
<dbReference type="GO" id="GO:0008168">
    <property type="term" value="F:methyltransferase activity"/>
    <property type="evidence" value="ECO:0007669"/>
    <property type="project" value="UniProtKB-KW"/>
</dbReference>
<dbReference type="PROSITE" id="PS51679">
    <property type="entry name" value="SAM_MT_C5"/>
    <property type="match status" value="1"/>
</dbReference>